<dbReference type="RefSeq" id="WP_343872836.1">
    <property type="nucleotide sequence ID" value="NZ_BAAAIX010000013.1"/>
</dbReference>
<keyword evidence="1" id="KW-0732">Signal</keyword>
<evidence type="ECO:0000313" key="3">
    <source>
        <dbReference type="Proteomes" id="UP001597326"/>
    </source>
</evidence>
<sequence>MRRGAAALAVLVIVLLSGCSDEPEQTEPTPSGPGQVELGYTVPAGMKEVTVPASSPSGGMRYDIKLFTGSDGCELRAVRLLLPKGDGTQDTDATYNMLGAVMEASGVTQFKTEGLAVAGRPGPVPALAMEGSSSALDLRAAGRMSNDSLQGFQLVYGCPRGKLQEETWHNLLTTMTVDGFTGSIKQD</sequence>
<evidence type="ECO:0000313" key="2">
    <source>
        <dbReference type="EMBL" id="MFD1889912.1"/>
    </source>
</evidence>
<reference evidence="3" key="1">
    <citation type="journal article" date="2019" name="Int. J. Syst. Evol. Microbiol.">
        <title>The Global Catalogue of Microorganisms (GCM) 10K type strain sequencing project: providing services to taxonomists for standard genome sequencing and annotation.</title>
        <authorList>
            <consortium name="The Broad Institute Genomics Platform"/>
            <consortium name="The Broad Institute Genome Sequencing Center for Infectious Disease"/>
            <person name="Wu L."/>
            <person name="Ma J."/>
        </authorList>
    </citation>
    <scope>NUCLEOTIDE SEQUENCE [LARGE SCALE GENOMIC DNA]</scope>
    <source>
        <strain evidence="3">CAIM 431</strain>
    </source>
</reference>
<evidence type="ECO:0000256" key="1">
    <source>
        <dbReference type="SAM" id="SignalP"/>
    </source>
</evidence>
<dbReference type="EMBL" id="JBHUFZ010000016">
    <property type="protein sequence ID" value="MFD1889912.1"/>
    <property type="molecule type" value="Genomic_DNA"/>
</dbReference>
<gene>
    <name evidence="2" type="ORF">ACFSCS_06875</name>
</gene>
<comment type="caution">
    <text evidence="2">The sequence shown here is derived from an EMBL/GenBank/DDBJ whole genome shotgun (WGS) entry which is preliminary data.</text>
</comment>
<feature type="signal peptide" evidence="1">
    <location>
        <begin position="1"/>
        <end position="22"/>
    </location>
</feature>
<feature type="chain" id="PRO_5045339981" description="Lipoprotein" evidence="1">
    <location>
        <begin position="23"/>
        <end position="187"/>
    </location>
</feature>
<name>A0ABW4RUB7_9ACTN</name>
<proteinExistence type="predicted"/>
<accession>A0ABW4RUB7</accession>
<protein>
    <recommendedName>
        <fullName evidence="4">Lipoprotein</fullName>
    </recommendedName>
</protein>
<keyword evidence="3" id="KW-1185">Reference proteome</keyword>
<dbReference type="Proteomes" id="UP001597326">
    <property type="component" value="Unassembled WGS sequence"/>
</dbReference>
<organism evidence="2 3">
    <name type="scientific">Luteococcus peritonei</name>
    <dbReference type="NCBI Taxonomy" id="88874"/>
    <lineage>
        <taxon>Bacteria</taxon>
        <taxon>Bacillati</taxon>
        <taxon>Actinomycetota</taxon>
        <taxon>Actinomycetes</taxon>
        <taxon>Propionibacteriales</taxon>
        <taxon>Propionibacteriaceae</taxon>
        <taxon>Luteococcus</taxon>
    </lineage>
</organism>
<dbReference type="PROSITE" id="PS51257">
    <property type="entry name" value="PROKAR_LIPOPROTEIN"/>
    <property type="match status" value="1"/>
</dbReference>
<evidence type="ECO:0008006" key="4">
    <source>
        <dbReference type="Google" id="ProtNLM"/>
    </source>
</evidence>